<evidence type="ECO:0000313" key="3">
    <source>
        <dbReference type="Proteomes" id="UP000324832"/>
    </source>
</evidence>
<dbReference type="Gene3D" id="3.40.525.10">
    <property type="entry name" value="CRAL-TRIO lipid binding domain"/>
    <property type="match status" value="1"/>
</dbReference>
<dbReference type="Proteomes" id="UP000324832">
    <property type="component" value="Unassembled WGS sequence"/>
</dbReference>
<dbReference type="SUPFAM" id="SSF46938">
    <property type="entry name" value="CRAL/TRIO N-terminal domain"/>
    <property type="match status" value="1"/>
</dbReference>
<dbReference type="Pfam" id="PF00650">
    <property type="entry name" value="CRAL_TRIO"/>
    <property type="match status" value="1"/>
</dbReference>
<dbReference type="InterPro" id="IPR036865">
    <property type="entry name" value="CRAL-TRIO_dom_sf"/>
</dbReference>
<accession>A0A5E4QHU2</accession>
<dbReference type="EMBL" id="FZQP02003333">
    <property type="protein sequence ID" value="VVC97860.1"/>
    <property type="molecule type" value="Genomic_DNA"/>
</dbReference>
<feature type="domain" description="CRAL-TRIO" evidence="1">
    <location>
        <begin position="116"/>
        <end position="196"/>
    </location>
</feature>
<dbReference type="PANTHER" id="PTHR10174:SF222">
    <property type="entry name" value="GH10083P-RELATED"/>
    <property type="match status" value="1"/>
</dbReference>
<evidence type="ECO:0000259" key="1">
    <source>
        <dbReference type="Pfam" id="PF00650"/>
    </source>
</evidence>
<name>A0A5E4QHU2_9NEOP</name>
<protein>
    <recommendedName>
        <fullName evidence="1">CRAL-TRIO domain-containing protein</fullName>
    </recommendedName>
</protein>
<evidence type="ECO:0000313" key="2">
    <source>
        <dbReference type="EMBL" id="VVC97860.1"/>
    </source>
</evidence>
<gene>
    <name evidence="2" type="ORF">LSINAPIS_LOCUS9050</name>
</gene>
<dbReference type="InterPro" id="IPR001251">
    <property type="entry name" value="CRAL-TRIO_dom"/>
</dbReference>
<proteinExistence type="predicted"/>
<dbReference type="GO" id="GO:0016020">
    <property type="term" value="C:membrane"/>
    <property type="evidence" value="ECO:0007669"/>
    <property type="project" value="TreeGrafter"/>
</dbReference>
<dbReference type="AlphaFoldDB" id="A0A5E4QHU2"/>
<keyword evidence="3" id="KW-1185">Reference proteome</keyword>
<dbReference type="PANTHER" id="PTHR10174">
    <property type="entry name" value="ALPHA-TOCOPHEROL TRANSFER PROTEIN-RELATED"/>
    <property type="match status" value="1"/>
</dbReference>
<dbReference type="GO" id="GO:1902936">
    <property type="term" value="F:phosphatidylinositol bisphosphate binding"/>
    <property type="evidence" value="ECO:0007669"/>
    <property type="project" value="TreeGrafter"/>
</dbReference>
<dbReference type="SUPFAM" id="SSF52087">
    <property type="entry name" value="CRAL/TRIO domain"/>
    <property type="match status" value="1"/>
</dbReference>
<sequence length="226" mass="25824">MKVVGVAANPKLEIFYRVPVSLYVLCDLCTLEFKNLAKMAATKFSHPMKSQPHLPHISDEFIILFLHSNYYKVKETQETIEFYFTLRASSPDLFTNRDPMVPKNKAILDLAHMVALPNLTPEGYHILLYRLADTDYSKLCFADAVRVFCMFNDIKLSEDRLSEGYVVIFDMKGCSLGHLTRVTYPALRTFMQYIQRASLPSEEDPCCSHGLLYQPSYVSSQALNSL</sequence>
<organism evidence="2 3">
    <name type="scientific">Leptidea sinapis</name>
    <dbReference type="NCBI Taxonomy" id="189913"/>
    <lineage>
        <taxon>Eukaryota</taxon>
        <taxon>Metazoa</taxon>
        <taxon>Ecdysozoa</taxon>
        <taxon>Arthropoda</taxon>
        <taxon>Hexapoda</taxon>
        <taxon>Insecta</taxon>
        <taxon>Pterygota</taxon>
        <taxon>Neoptera</taxon>
        <taxon>Endopterygota</taxon>
        <taxon>Lepidoptera</taxon>
        <taxon>Glossata</taxon>
        <taxon>Ditrysia</taxon>
        <taxon>Papilionoidea</taxon>
        <taxon>Pieridae</taxon>
        <taxon>Dismorphiinae</taxon>
        <taxon>Leptidea</taxon>
    </lineage>
</organism>
<reference evidence="2 3" key="1">
    <citation type="submission" date="2017-07" db="EMBL/GenBank/DDBJ databases">
        <authorList>
            <person name="Talla V."/>
            <person name="Backstrom N."/>
        </authorList>
    </citation>
    <scope>NUCLEOTIDE SEQUENCE [LARGE SCALE GENOMIC DNA]</scope>
</reference>
<dbReference type="InterPro" id="IPR036273">
    <property type="entry name" value="CRAL/TRIO_N_dom_sf"/>
</dbReference>